<dbReference type="CTD" id="55691"/>
<dbReference type="InterPro" id="IPR047176">
    <property type="entry name" value="FRMD4A/B"/>
</dbReference>
<feature type="region of interest" description="Disordered" evidence="10">
    <location>
        <begin position="732"/>
        <end position="775"/>
    </location>
</feature>
<evidence type="ECO:0000256" key="5">
    <source>
        <dbReference type="ARBA" id="ARBA00022490"/>
    </source>
</evidence>
<keyword evidence="4" id="KW-0796">Tight junction</keyword>
<feature type="region of interest" description="Disordered" evidence="10">
    <location>
        <begin position="404"/>
        <end position="424"/>
    </location>
</feature>
<dbReference type="InterPro" id="IPR014352">
    <property type="entry name" value="FERM/acyl-CoA-bd_prot_sf"/>
</dbReference>
<dbReference type="PANTHER" id="PTHR46079:SF3">
    <property type="entry name" value="FERM DOMAIN-CONTAINING PROTEIN 4A"/>
    <property type="match status" value="1"/>
</dbReference>
<feature type="compositionally biased region" description="Polar residues" evidence="10">
    <location>
        <begin position="576"/>
        <end position="585"/>
    </location>
</feature>
<dbReference type="CDD" id="cd13191">
    <property type="entry name" value="FERM_C_FRMD4A_FRMD4B"/>
    <property type="match status" value="1"/>
</dbReference>
<evidence type="ECO:0000256" key="3">
    <source>
        <dbReference type="ARBA" id="ARBA00004536"/>
    </source>
</evidence>
<feature type="compositionally biased region" description="Low complexity" evidence="10">
    <location>
        <begin position="956"/>
        <end position="976"/>
    </location>
</feature>
<dbReference type="Gene3D" id="2.30.29.30">
    <property type="entry name" value="Pleckstrin-homology domain (PH domain)/Phosphotyrosine-binding domain (PTB)"/>
    <property type="match status" value="1"/>
</dbReference>
<dbReference type="AlphaFoldDB" id="A0A6P3J0N4"/>
<dbReference type="Pfam" id="PF09380">
    <property type="entry name" value="FERM_C"/>
    <property type="match status" value="1"/>
</dbReference>
<dbReference type="Pfam" id="PF00373">
    <property type="entry name" value="FERM_M"/>
    <property type="match status" value="1"/>
</dbReference>
<evidence type="ECO:0000313" key="13">
    <source>
        <dbReference type="RefSeq" id="XP_010858244.1"/>
    </source>
</evidence>
<dbReference type="GO" id="GO:0005923">
    <property type="term" value="C:bicellular tight junction"/>
    <property type="evidence" value="ECO:0007669"/>
    <property type="project" value="UniProtKB-SubCell"/>
</dbReference>
<dbReference type="RefSeq" id="XP_010858244.1">
    <property type="nucleotide sequence ID" value="XM_010859942.1"/>
</dbReference>
<evidence type="ECO:0000313" key="12">
    <source>
        <dbReference type="Proteomes" id="UP000515208"/>
    </source>
</evidence>
<feature type="domain" description="FERM" evidence="11">
    <location>
        <begin position="58"/>
        <end position="360"/>
    </location>
</feature>
<dbReference type="InterPro" id="IPR021774">
    <property type="entry name" value="CUPID"/>
</dbReference>
<feature type="compositionally biased region" description="Low complexity" evidence="10">
    <location>
        <begin position="404"/>
        <end position="420"/>
    </location>
</feature>
<feature type="compositionally biased region" description="Basic residues" evidence="10">
    <location>
        <begin position="642"/>
        <end position="657"/>
    </location>
</feature>
<keyword evidence="6" id="KW-0597">Phosphoprotein</keyword>
<dbReference type="CDD" id="cd17200">
    <property type="entry name" value="FERM_F1_FRMD4B"/>
    <property type="match status" value="1"/>
</dbReference>
<keyword evidence="5" id="KW-0963">Cytoplasm</keyword>
<comment type="subcellular location">
    <subcellularLocation>
        <location evidence="3">Cell junction</location>
        <location evidence="3">Adherens junction</location>
    </subcellularLocation>
    <subcellularLocation>
        <location evidence="2">Cell junction</location>
        <location evidence="2">Tight junction</location>
    </subcellularLocation>
    <subcellularLocation>
        <location evidence="1">Cytoplasm</location>
        <location evidence="1">Cytoskeleton</location>
    </subcellularLocation>
</comment>
<dbReference type="InterPro" id="IPR019749">
    <property type="entry name" value="Band_41_domain"/>
</dbReference>
<dbReference type="Pfam" id="PF11819">
    <property type="entry name" value="CUPID"/>
    <property type="match status" value="1"/>
</dbReference>
<feature type="region of interest" description="Disordered" evidence="10">
    <location>
        <begin position="899"/>
        <end position="978"/>
    </location>
</feature>
<dbReference type="FunFam" id="2.30.29.30:FF:000022">
    <property type="entry name" value="Putative FERM domain-containing protein 4A"/>
    <property type="match status" value="1"/>
</dbReference>
<dbReference type="Pfam" id="PF09379">
    <property type="entry name" value="FERM_N"/>
    <property type="match status" value="1"/>
</dbReference>
<feature type="region of interest" description="Disordered" evidence="10">
    <location>
        <begin position="791"/>
        <end position="823"/>
    </location>
</feature>
<dbReference type="PROSITE" id="PS00660">
    <property type="entry name" value="FERM_1"/>
    <property type="match status" value="1"/>
</dbReference>
<feature type="compositionally biased region" description="Pro residues" evidence="10">
    <location>
        <begin position="590"/>
        <end position="605"/>
    </location>
</feature>
<feature type="region of interest" description="Disordered" evidence="10">
    <location>
        <begin position="990"/>
        <end position="1019"/>
    </location>
</feature>
<dbReference type="InterPro" id="IPR018979">
    <property type="entry name" value="FERM_N"/>
</dbReference>
<evidence type="ECO:0000256" key="6">
    <source>
        <dbReference type="ARBA" id="ARBA00022553"/>
    </source>
</evidence>
<reference evidence="13" key="1">
    <citation type="submission" date="2025-08" db="UniProtKB">
        <authorList>
            <consortium name="RefSeq"/>
        </authorList>
    </citation>
    <scope>IDENTIFICATION</scope>
    <source>
        <tissue evidence="13">Blood</tissue>
    </source>
</reference>
<organism evidence="12 13">
    <name type="scientific">Bison bison bison</name>
    <name type="common">North American plains bison</name>
    <dbReference type="NCBI Taxonomy" id="43346"/>
    <lineage>
        <taxon>Eukaryota</taxon>
        <taxon>Metazoa</taxon>
        <taxon>Chordata</taxon>
        <taxon>Craniata</taxon>
        <taxon>Vertebrata</taxon>
        <taxon>Euteleostomi</taxon>
        <taxon>Mammalia</taxon>
        <taxon>Eutheria</taxon>
        <taxon>Laurasiatheria</taxon>
        <taxon>Artiodactyla</taxon>
        <taxon>Ruminantia</taxon>
        <taxon>Pecora</taxon>
        <taxon>Bovidae</taxon>
        <taxon>Bovinae</taxon>
        <taxon>Bison</taxon>
    </lineage>
</organism>
<dbReference type="InterPro" id="IPR018980">
    <property type="entry name" value="FERM_PH-like_C"/>
</dbReference>
<dbReference type="InterPro" id="IPR011993">
    <property type="entry name" value="PH-like_dom_sf"/>
</dbReference>
<dbReference type="GO" id="GO:0090162">
    <property type="term" value="P:establishment of epithelial cell polarity"/>
    <property type="evidence" value="ECO:0007669"/>
    <property type="project" value="InterPro"/>
</dbReference>
<dbReference type="InterPro" id="IPR000299">
    <property type="entry name" value="FERM_domain"/>
</dbReference>
<dbReference type="InterPro" id="IPR029071">
    <property type="entry name" value="Ubiquitin-like_domsf"/>
</dbReference>
<dbReference type="SUPFAM" id="SSF47031">
    <property type="entry name" value="Second domain of FERM"/>
    <property type="match status" value="1"/>
</dbReference>
<keyword evidence="7" id="KW-0965">Cell junction</keyword>
<name>A0A6P3J0N4_BISBB</name>
<dbReference type="PRINTS" id="PR00935">
    <property type="entry name" value="BAND41"/>
</dbReference>
<dbReference type="Gene3D" id="3.10.20.90">
    <property type="entry name" value="Phosphatidylinositol 3-kinase Catalytic Subunit, Chain A, domain 1"/>
    <property type="match status" value="1"/>
</dbReference>
<dbReference type="SUPFAM" id="SSF54236">
    <property type="entry name" value="Ubiquitin-like"/>
    <property type="match status" value="1"/>
</dbReference>
<accession>A0A6P3J0N4</accession>
<sequence length="1060" mass="118732">MAAGPLGSENLLNAWDRPVWGLTCRALRTCQGRNVRVLQLMLKPWCISRAVYQMTEGRRCQVHLLDDRKLELLVQPKLLAKELLDLVASHFNLKEKEYFGIAFTDETGHLNWLQLDRRVLEHDFPKKSGPVVLYFCVRFYIESISYLKDNATIELFFLNAKSCIYKELIDVDSEVVFELASYILQEAKGDFSSNEVVRTDLKKLPALPTQALKEHPSLAYCEDRVIEHYKKLNGQTRGQAIVNYMSIVESLPTYGVHYYAVKDKQGIPWWLGLSYKGIFQYDYHDKVKPRKIFQWRQLENLYFREKKFSVEVHDPRRASVTRRTFGHSGIAVHTWYACPALIKSIWAMAISQHQFYLDRKQSKSKIHAARSLSEIAIDLTETGTLKTSKLANMGSKGKIISGSSGSLLSSGSQESDSSQSAKKDMLAALKSRQEALEETLRQRLEELKKLCLREAELTGKLPVEYPLDPGEEPPIVRRRIGTAFKLDEQKILPKGEEAELERLEREFAIQSQITEAARRLASDPNVSKKLKKQRKTSYLNALKKLQEIESAINENRVKSGKKPTQRASLIIDEDSQVTSTLSPLQSPHKGLPPRPPSHNRPPPPQSLEGLRQMHYHRNDYDKSPIKPKMWSESSLDEPYEKVKKRSSHSHSSSHKRFPSTGSCAEAGGGSSSLQTSPIRSLPHWNSQCSMPSTPDLRVRSPHYVHSTRSVDLSPTRLHSLALHFRHRSSSLESQGKLLGSENDTGSPDFYTPRTRSSNGSDPMDDCSSCTSHSSSEHYYPAQMNANYSTLAEDSPSKARARQRQRQRAAGALGAANSGSMPNLAARGGGHGVYLHSQSQPSSQYRIKEYPLYVEGGATPVVVRSLESDQEGHYSVKAQFKTSSSYTAGGLFRESWRGVDEGDAGRLTPSRSQILRTPSLGREGVPDKGAGRAAVSDELRQWYQRSSASHKEHSRLSHTSSTSSDSGSQYSTSSQSTFVAHSRVTRMPQMCKATSAALPQSQRSSTPSSEIGATPPSSPHHILTWQTGSYGDSCFLDSSLYPELADVQWYGQEKAKPGTLV</sequence>
<evidence type="ECO:0000256" key="8">
    <source>
        <dbReference type="ARBA" id="ARBA00023054"/>
    </source>
</evidence>
<dbReference type="PROSITE" id="PS50057">
    <property type="entry name" value="FERM_3"/>
    <property type="match status" value="1"/>
</dbReference>
<evidence type="ECO:0000259" key="11">
    <source>
        <dbReference type="PROSITE" id="PS50057"/>
    </source>
</evidence>
<dbReference type="PROSITE" id="PS00661">
    <property type="entry name" value="FERM_2"/>
    <property type="match status" value="1"/>
</dbReference>
<dbReference type="FunFam" id="1.20.80.10:FF:000008">
    <property type="entry name" value="FERM domain containing 4A"/>
    <property type="match status" value="1"/>
</dbReference>
<feature type="compositionally biased region" description="Polar residues" evidence="10">
    <location>
        <begin position="996"/>
        <end position="1010"/>
    </location>
</feature>
<dbReference type="GO" id="GO:0005912">
    <property type="term" value="C:adherens junction"/>
    <property type="evidence" value="ECO:0007669"/>
    <property type="project" value="UniProtKB-SubCell"/>
</dbReference>
<keyword evidence="12" id="KW-1185">Reference proteome</keyword>
<evidence type="ECO:0000256" key="7">
    <source>
        <dbReference type="ARBA" id="ARBA00022949"/>
    </source>
</evidence>
<dbReference type="Gene3D" id="1.20.80.10">
    <property type="match status" value="1"/>
</dbReference>
<dbReference type="InterPro" id="IPR019747">
    <property type="entry name" value="FERM_CS"/>
</dbReference>
<evidence type="ECO:0000256" key="10">
    <source>
        <dbReference type="SAM" id="MobiDB-lite"/>
    </source>
</evidence>
<dbReference type="GO" id="GO:0005856">
    <property type="term" value="C:cytoskeleton"/>
    <property type="evidence" value="ECO:0007669"/>
    <property type="project" value="UniProtKB-SubCell"/>
</dbReference>
<dbReference type="GeneID" id="105003025"/>
<evidence type="ECO:0000256" key="4">
    <source>
        <dbReference type="ARBA" id="ARBA00022427"/>
    </source>
</evidence>
<feature type="compositionally biased region" description="Basic and acidic residues" evidence="10">
    <location>
        <begin position="923"/>
        <end position="939"/>
    </location>
</feature>
<dbReference type="SUPFAM" id="SSF50729">
    <property type="entry name" value="PH domain-like"/>
    <property type="match status" value="1"/>
</dbReference>
<dbReference type="InterPro" id="IPR019748">
    <property type="entry name" value="FERM_central"/>
</dbReference>
<evidence type="ECO:0000256" key="2">
    <source>
        <dbReference type="ARBA" id="ARBA00004435"/>
    </source>
</evidence>
<protein>
    <submittedName>
        <fullName evidence="13">FERM domain-containing protein 4A isoform X2</fullName>
    </submittedName>
</protein>
<dbReference type="SMART" id="SM01196">
    <property type="entry name" value="FERM_C"/>
    <property type="match status" value="1"/>
</dbReference>
<proteinExistence type="predicted"/>
<dbReference type="SMART" id="SM00295">
    <property type="entry name" value="B41"/>
    <property type="match status" value="1"/>
</dbReference>
<dbReference type="InterPro" id="IPR035963">
    <property type="entry name" value="FERM_2"/>
</dbReference>
<dbReference type="InterPro" id="IPR041785">
    <property type="entry name" value="FRMD4A/B_FERM_C"/>
</dbReference>
<keyword evidence="8" id="KW-0175">Coiled coil</keyword>
<keyword evidence="9" id="KW-0206">Cytoskeleton</keyword>
<dbReference type="CDD" id="cd14473">
    <property type="entry name" value="FERM_B-lobe"/>
    <property type="match status" value="1"/>
</dbReference>
<feature type="compositionally biased region" description="Polar residues" evidence="10">
    <location>
        <begin position="673"/>
        <end position="692"/>
    </location>
</feature>
<evidence type="ECO:0000256" key="1">
    <source>
        <dbReference type="ARBA" id="ARBA00004245"/>
    </source>
</evidence>
<gene>
    <name evidence="13" type="primary">FRMD4A</name>
</gene>
<dbReference type="FunFam" id="3.10.20.90:FF:000019">
    <property type="entry name" value="FERM domain containing 4A"/>
    <property type="match status" value="1"/>
</dbReference>
<feature type="region of interest" description="Disordered" evidence="10">
    <location>
        <begin position="556"/>
        <end position="693"/>
    </location>
</feature>
<dbReference type="Proteomes" id="UP000515208">
    <property type="component" value="Unplaced"/>
</dbReference>
<dbReference type="PANTHER" id="PTHR46079">
    <property type="entry name" value="FERM DOMAIN-CONTAINING PROTEIN 4"/>
    <property type="match status" value="1"/>
</dbReference>
<evidence type="ECO:0000256" key="9">
    <source>
        <dbReference type="ARBA" id="ARBA00023212"/>
    </source>
</evidence>